<keyword evidence="11 14" id="KW-0255">Endonuclease</keyword>
<dbReference type="STRING" id="745820.SAMN04488053_101320"/>
<dbReference type="RefSeq" id="WP_090839916.1">
    <property type="nucleotide sequence ID" value="NZ_FNIL01000001.1"/>
</dbReference>
<dbReference type="SUPFAM" id="SSF53098">
    <property type="entry name" value="Ribonuclease H-like"/>
    <property type="match status" value="1"/>
</dbReference>
<evidence type="ECO:0000256" key="1">
    <source>
        <dbReference type="ARBA" id="ARBA00000077"/>
    </source>
</evidence>
<dbReference type="GO" id="GO:0030145">
    <property type="term" value="F:manganese ion binding"/>
    <property type="evidence" value="ECO:0007669"/>
    <property type="project" value="UniProtKB-UniRule"/>
</dbReference>
<name>A0A1H0A2J3_9BACI</name>
<evidence type="ECO:0000256" key="15">
    <source>
        <dbReference type="PROSITE-ProRule" id="PRU01319"/>
    </source>
</evidence>
<evidence type="ECO:0000256" key="12">
    <source>
        <dbReference type="ARBA" id="ARBA00022801"/>
    </source>
</evidence>
<keyword evidence="8 14" id="KW-0963">Cytoplasm</keyword>
<dbReference type="InterPro" id="IPR036397">
    <property type="entry name" value="RNaseH_sf"/>
</dbReference>
<dbReference type="AlphaFoldDB" id="A0A1H0A2J3"/>
<accession>A0A1H0A2J3</accession>
<feature type="binding site" evidence="14 15">
    <location>
        <position position="76"/>
    </location>
    <ligand>
        <name>a divalent metal cation</name>
        <dbReference type="ChEBI" id="CHEBI:60240"/>
    </ligand>
</feature>
<evidence type="ECO:0000256" key="6">
    <source>
        <dbReference type="ARBA" id="ARBA00012180"/>
    </source>
</evidence>
<dbReference type="PROSITE" id="PS51975">
    <property type="entry name" value="RNASE_H_2"/>
    <property type="match status" value="1"/>
</dbReference>
<dbReference type="EC" id="3.1.26.4" evidence="6 14"/>
<dbReference type="HAMAP" id="MF_00052_B">
    <property type="entry name" value="RNase_HII_B"/>
    <property type="match status" value="1"/>
</dbReference>
<dbReference type="NCBIfam" id="NF000594">
    <property type="entry name" value="PRK00015.1-1"/>
    <property type="match status" value="1"/>
</dbReference>
<reference evidence="19" key="1">
    <citation type="submission" date="2016-10" db="EMBL/GenBank/DDBJ databases">
        <authorList>
            <person name="Varghese N."/>
            <person name="Submissions S."/>
        </authorList>
    </citation>
    <scope>NUCLEOTIDE SEQUENCE [LARGE SCALE GENOMIC DNA]</scope>
    <source>
        <strain evidence="19">CGMCC 1.10369</strain>
    </source>
</reference>
<dbReference type="PANTHER" id="PTHR10954">
    <property type="entry name" value="RIBONUCLEASE H2 SUBUNIT A"/>
    <property type="match status" value="1"/>
</dbReference>
<dbReference type="GO" id="GO:0004523">
    <property type="term" value="F:RNA-DNA hybrid ribonuclease activity"/>
    <property type="evidence" value="ECO:0007669"/>
    <property type="project" value="UniProtKB-UniRule"/>
</dbReference>
<dbReference type="EMBL" id="FNIL01000001">
    <property type="protein sequence ID" value="SDN27431.1"/>
    <property type="molecule type" value="Genomic_DNA"/>
</dbReference>
<evidence type="ECO:0000256" key="9">
    <source>
        <dbReference type="ARBA" id="ARBA00022722"/>
    </source>
</evidence>
<evidence type="ECO:0000256" key="7">
    <source>
        <dbReference type="ARBA" id="ARBA00019179"/>
    </source>
</evidence>
<evidence type="ECO:0000256" key="14">
    <source>
        <dbReference type="HAMAP-Rule" id="MF_00052"/>
    </source>
</evidence>
<keyword evidence="12 14" id="KW-0378">Hydrolase</keyword>
<dbReference type="GO" id="GO:0043137">
    <property type="term" value="P:DNA replication, removal of RNA primer"/>
    <property type="evidence" value="ECO:0007669"/>
    <property type="project" value="TreeGrafter"/>
</dbReference>
<dbReference type="GO" id="GO:0032299">
    <property type="term" value="C:ribonuclease H2 complex"/>
    <property type="evidence" value="ECO:0007669"/>
    <property type="project" value="TreeGrafter"/>
</dbReference>
<keyword evidence="9 14" id="KW-0540">Nuclease</keyword>
<dbReference type="PANTHER" id="PTHR10954:SF18">
    <property type="entry name" value="RIBONUCLEASE HII"/>
    <property type="match status" value="1"/>
</dbReference>
<dbReference type="FunFam" id="3.30.420.10:FF:000006">
    <property type="entry name" value="Ribonuclease HII"/>
    <property type="match status" value="1"/>
</dbReference>
<comment type="catalytic activity">
    <reaction evidence="1 14 15 16">
        <text>Endonucleolytic cleavage to 5'-phosphomonoester.</text>
        <dbReference type="EC" id="3.1.26.4"/>
    </reaction>
</comment>
<evidence type="ECO:0000256" key="16">
    <source>
        <dbReference type="RuleBase" id="RU003515"/>
    </source>
</evidence>
<dbReference type="GO" id="GO:0003723">
    <property type="term" value="F:RNA binding"/>
    <property type="evidence" value="ECO:0007669"/>
    <property type="project" value="UniProtKB-UniRule"/>
</dbReference>
<comment type="cofactor">
    <cofactor evidence="2">
        <name>Mg(2+)</name>
        <dbReference type="ChEBI" id="CHEBI:18420"/>
    </cofactor>
</comment>
<evidence type="ECO:0000256" key="2">
    <source>
        <dbReference type="ARBA" id="ARBA00001946"/>
    </source>
</evidence>
<evidence type="ECO:0000256" key="4">
    <source>
        <dbReference type="ARBA" id="ARBA00004496"/>
    </source>
</evidence>
<dbReference type="Gene3D" id="3.30.420.10">
    <property type="entry name" value="Ribonuclease H-like superfamily/Ribonuclease H"/>
    <property type="match status" value="1"/>
</dbReference>
<comment type="similarity">
    <text evidence="5 14 16">Belongs to the RNase HII family.</text>
</comment>
<sequence length="254" mass="28600">MKKSISEIKETLLNTKTESEKIKELRQDQRKGVQQLLQSWDRKMEFQKRQEEEWERMLSYERALKNKGKFQIAGIDEVGRGPLAGPVTAAAVILPDNFYAPGLNDSKKLSEVNRNKYYSLITAEAAVGIGEASAEEIDEINIYEATKLAMLRAIDSLGQQCDALLIDAMTLPVETEQISIIKGDANSISIAAASIVAKVHRDTYMKKLHEQYPEYGFRANAGYGTKEHLTGLKKHGPIKEHRKSFAPVKIYLEE</sequence>
<feature type="binding site" evidence="14 15">
    <location>
        <position position="167"/>
    </location>
    <ligand>
        <name>a divalent metal cation</name>
        <dbReference type="ChEBI" id="CHEBI:60240"/>
    </ligand>
</feature>
<evidence type="ECO:0000313" key="19">
    <source>
        <dbReference type="Proteomes" id="UP000198778"/>
    </source>
</evidence>
<keyword evidence="13 14" id="KW-0464">Manganese</keyword>
<dbReference type="GO" id="GO:0006298">
    <property type="term" value="P:mismatch repair"/>
    <property type="evidence" value="ECO:0007669"/>
    <property type="project" value="TreeGrafter"/>
</dbReference>
<keyword evidence="10 14" id="KW-0479">Metal-binding</keyword>
<dbReference type="InterPro" id="IPR024567">
    <property type="entry name" value="RNase_HII/HIII_dom"/>
</dbReference>
<evidence type="ECO:0000259" key="17">
    <source>
        <dbReference type="PROSITE" id="PS51975"/>
    </source>
</evidence>
<protein>
    <recommendedName>
        <fullName evidence="7 14">Ribonuclease HII</fullName>
        <shortName evidence="14">RNase HII</shortName>
        <ecNumber evidence="6 14">3.1.26.4</ecNumber>
    </recommendedName>
</protein>
<gene>
    <name evidence="14" type="primary">rnhB</name>
    <name evidence="18" type="ORF">SAMN04488053_101320</name>
</gene>
<feature type="domain" description="RNase H type-2" evidence="17">
    <location>
        <begin position="70"/>
        <end position="254"/>
    </location>
</feature>
<evidence type="ECO:0000313" key="18">
    <source>
        <dbReference type="EMBL" id="SDN27431.1"/>
    </source>
</evidence>
<evidence type="ECO:0000256" key="8">
    <source>
        <dbReference type="ARBA" id="ARBA00022490"/>
    </source>
</evidence>
<comment type="function">
    <text evidence="3 14 16">Endonuclease that specifically degrades the RNA of RNA-DNA hybrids.</text>
</comment>
<keyword evidence="19" id="KW-1185">Reference proteome</keyword>
<evidence type="ECO:0000256" key="3">
    <source>
        <dbReference type="ARBA" id="ARBA00004065"/>
    </source>
</evidence>
<dbReference type="GO" id="GO:0005737">
    <property type="term" value="C:cytoplasm"/>
    <property type="evidence" value="ECO:0007669"/>
    <property type="project" value="UniProtKB-SubCell"/>
</dbReference>
<evidence type="ECO:0000256" key="10">
    <source>
        <dbReference type="ARBA" id="ARBA00022723"/>
    </source>
</evidence>
<dbReference type="Pfam" id="PF01351">
    <property type="entry name" value="RNase_HII"/>
    <property type="match status" value="1"/>
</dbReference>
<dbReference type="CDD" id="cd07182">
    <property type="entry name" value="RNase_HII_bacteria_HII_like"/>
    <property type="match status" value="1"/>
</dbReference>
<comment type="cofactor">
    <cofactor evidence="14 15">
        <name>Mn(2+)</name>
        <dbReference type="ChEBI" id="CHEBI:29035"/>
    </cofactor>
    <cofactor evidence="14 15">
        <name>Mg(2+)</name>
        <dbReference type="ChEBI" id="CHEBI:18420"/>
    </cofactor>
    <text evidence="14 15">Manganese or magnesium. Binds 1 divalent metal ion per monomer in the absence of substrate. May bind a second metal ion after substrate binding.</text>
</comment>
<organism evidence="18 19">
    <name type="scientific">Alkalicoccus daliensis</name>
    <dbReference type="NCBI Taxonomy" id="745820"/>
    <lineage>
        <taxon>Bacteria</taxon>
        <taxon>Bacillati</taxon>
        <taxon>Bacillota</taxon>
        <taxon>Bacilli</taxon>
        <taxon>Bacillales</taxon>
        <taxon>Bacillaceae</taxon>
        <taxon>Alkalicoccus</taxon>
    </lineage>
</organism>
<dbReference type="InterPro" id="IPR001352">
    <property type="entry name" value="RNase_HII/HIII"/>
</dbReference>
<dbReference type="Proteomes" id="UP000198778">
    <property type="component" value="Unassembled WGS sequence"/>
</dbReference>
<dbReference type="InterPro" id="IPR022898">
    <property type="entry name" value="RNase_HII"/>
</dbReference>
<evidence type="ECO:0000256" key="5">
    <source>
        <dbReference type="ARBA" id="ARBA00007383"/>
    </source>
</evidence>
<evidence type="ECO:0000256" key="11">
    <source>
        <dbReference type="ARBA" id="ARBA00022759"/>
    </source>
</evidence>
<feature type="binding site" evidence="14 15">
    <location>
        <position position="77"/>
    </location>
    <ligand>
        <name>a divalent metal cation</name>
        <dbReference type="ChEBI" id="CHEBI:60240"/>
    </ligand>
</feature>
<dbReference type="InterPro" id="IPR012337">
    <property type="entry name" value="RNaseH-like_sf"/>
</dbReference>
<comment type="subcellular location">
    <subcellularLocation>
        <location evidence="4 14">Cytoplasm</location>
    </subcellularLocation>
</comment>
<proteinExistence type="inferred from homology"/>
<dbReference type="OrthoDB" id="9803420at2"/>
<dbReference type="NCBIfam" id="NF000595">
    <property type="entry name" value="PRK00015.1-3"/>
    <property type="match status" value="1"/>
</dbReference>
<evidence type="ECO:0000256" key="13">
    <source>
        <dbReference type="ARBA" id="ARBA00023211"/>
    </source>
</evidence>